<evidence type="ECO:0000256" key="3">
    <source>
        <dbReference type="ARBA" id="ARBA00023274"/>
    </source>
</evidence>
<dbReference type="PANTHER" id="PTHR15893:SF0">
    <property type="entry name" value="LARGE RIBOSOMAL SUBUNIT PROTEIN BL27M"/>
    <property type="match status" value="1"/>
</dbReference>
<dbReference type="Proteomes" id="UP000035648">
    <property type="component" value="Chromosome"/>
</dbReference>
<dbReference type="AlphaFoldDB" id="A0A0G4B3V4"/>
<dbReference type="PANTHER" id="PTHR15893">
    <property type="entry name" value="RIBOSOMAL PROTEIN L27"/>
    <property type="match status" value="1"/>
</dbReference>
<evidence type="ECO:0000313" key="7">
    <source>
        <dbReference type="Proteomes" id="UP000035648"/>
    </source>
</evidence>
<evidence type="ECO:0000256" key="1">
    <source>
        <dbReference type="ARBA" id="ARBA00010797"/>
    </source>
</evidence>
<name>A0A0G4B3V4_9BACT</name>
<comment type="similarity">
    <text evidence="1">Belongs to the bacterial ribosomal protein bL27 family.</text>
</comment>
<dbReference type="GO" id="GO:0022625">
    <property type="term" value="C:cytosolic large ribosomal subunit"/>
    <property type="evidence" value="ECO:0007669"/>
    <property type="project" value="TreeGrafter"/>
</dbReference>
<dbReference type="FunFam" id="2.40.50.100:FF:000020">
    <property type="entry name" value="50S ribosomal protein L27"/>
    <property type="match status" value="1"/>
</dbReference>
<dbReference type="STRING" id="1618337.UT28_C0001G0299"/>
<evidence type="ECO:0000256" key="2">
    <source>
        <dbReference type="ARBA" id="ARBA00022980"/>
    </source>
</evidence>
<keyword evidence="3" id="KW-0687">Ribonucleoprotein</keyword>
<dbReference type="SUPFAM" id="SSF110324">
    <property type="entry name" value="Ribosomal L27 protein-like"/>
    <property type="match status" value="1"/>
</dbReference>
<dbReference type="GO" id="GO:0006412">
    <property type="term" value="P:translation"/>
    <property type="evidence" value="ECO:0007669"/>
    <property type="project" value="InterPro"/>
</dbReference>
<dbReference type="InterPro" id="IPR001684">
    <property type="entry name" value="Ribosomal_bL27"/>
</dbReference>
<dbReference type="PATRIC" id="fig|1618337.4.peg.295"/>
<dbReference type="PRINTS" id="PR00063">
    <property type="entry name" value="RIBOSOMALL27"/>
</dbReference>
<dbReference type="Pfam" id="PF01016">
    <property type="entry name" value="Ribosomal_L27"/>
    <property type="match status" value="1"/>
</dbReference>
<protein>
    <recommendedName>
        <fullName evidence="4">Large ribosomal subunit protein bL27</fullName>
    </recommendedName>
    <alternativeName>
        <fullName evidence="5">50S ribosomal protein L27</fullName>
    </alternativeName>
</protein>
<evidence type="ECO:0000256" key="4">
    <source>
        <dbReference type="ARBA" id="ARBA00035175"/>
    </source>
</evidence>
<dbReference type="NCBIfam" id="TIGR00062">
    <property type="entry name" value="L27"/>
    <property type="match status" value="1"/>
</dbReference>
<dbReference type="KEGG" id="bbgw:UT28_C0001G0299"/>
<gene>
    <name evidence="6" type="primary">rpmA</name>
    <name evidence="6" type="ORF">UT28_C0001G0299</name>
</gene>
<organism evidence="6 7">
    <name type="scientific">Berkelbacteria bacterium GW2011_GWE1_39_12</name>
    <dbReference type="NCBI Taxonomy" id="1618337"/>
    <lineage>
        <taxon>Bacteria</taxon>
        <taxon>Candidatus Berkelbacteria</taxon>
    </lineage>
</organism>
<evidence type="ECO:0000256" key="5">
    <source>
        <dbReference type="ARBA" id="ARBA00035477"/>
    </source>
</evidence>
<dbReference type="PROSITE" id="PS00831">
    <property type="entry name" value="RIBOSOMAL_L27"/>
    <property type="match status" value="1"/>
</dbReference>
<keyword evidence="2 6" id="KW-0689">Ribosomal protein</keyword>
<dbReference type="EMBL" id="CP011213">
    <property type="protein sequence ID" value="AKM82108.1"/>
    <property type="molecule type" value="Genomic_DNA"/>
</dbReference>
<evidence type="ECO:0000313" key="6">
    <source>
        <dbReference type="EMBL" id="AKM82108.1"/>
    </source>
</evidence>
<dbReference type="InterPro" id="IPR018261">
    <property type="entry name" value="Ribosomal_bL27_CS"/>
</dbReference>
<reference evidence="6 7" key="1">
    <citation type="journal article" date="2015" name="Nature">
        <title>rRNA introns, odd ribosomes, and small enigmatic genomes across a large radiation of phyla.</title>
        <authorList>
            <person name="Brown C.T."/>
            <person name="Hug L.A."/>
            <person name="Thomas B.C."/>
            <person name="Sharon I."/>
            <person name="Castelle C.J."/>
            <person name="Singh A."/>
            <person name="Wilkins M.J."/>
            <person name="Williams K.H."/>
            <person name="Banfield J.F."/>
        </authorList>
    </citation>
    <scope>NUCLEOTIDE SEQUENCE [LARGE SCALE GENOMIC DNA]</scope>
</reference>
<accession>A0A0G4B3V4</accession>
<proteinExistence type="inferred from homology"/>
<dbReference type="GO" id="GO:0003735">
    <property type="term" value="F:structural constituent of ribosome"/>
    <property type="evidence" value="ECO:0007669"/>
    <property type="project" value="InterPro"/>
</dbReference>
<sequence length="90" mass="9737">MAHTKAKGTSKLGRDSQAKRLGVKIFGGAKTLAGQILIRQRGSKFYAGENVGQGEDDTLYAKKAGTVSFEKKAVKRFSGMKIQKSFISVK</sequence>
<dbReference type="Gene3D" id="2.40.50.100">
    <property type="match status" value="1"/>
</dbReference>